<reference evidence="2" key="2">
    <citation type="submission" date="2019-01" db="EMBL/GenBank/DDBJ databases">
        <title>Genome sequence of Desulfonema ishimotonii strain Tokyo 01.</title>
        <authorList>
            <person name="Fukui M."/>
        </authorList>
    </citation>
    <scope>NUCLEOTIDE SEQUENCE [LARGE SCALE GENOMIC DNA]</scope>
    <source>
        <strain evidence="2">Tokyo 01</strain>
    </source>
</reference>
<keyword evidence="2" id="KW-1185">Reference proteome</keyword>
<protein>
    <submittedName>
        <fullName evidence="1">Uncharacterized protein</fullName>
    </submittedName>
</protein>
<dbReference type="AlphaFoldDB" id="A0A401FS34"/>
<name>A0A401FS34_9BACT</name>
<organism evidence="1 2">
    <name type="scientific">Desulfonema ishimotonii</name>
    <dbReference type="NCBI Taxonomy" id="45657"/>
    <lineage>
        <taxon>Bacteria</taxon>
        <taxon>Pseudomonadati</taxon>
        <taxon>Thermodesulfobacteriota</taxon>
        <taxon>Desulfobacteria</taxon>
        <taxon>Desulfobacterales</taxon>
        <taxon>Desulfococcaceae</taxon>
        <taxon>Desulfonema</taxon>
    </lineage>
</organism>
<accession>A0A401FS34</accession>
<proteinExistence type="predicted"/>
<dbReference type="Proteomes" id="UP000288096">
    <property type="component" value="Unassembled WGS sequence"/>
</dbReference>
<evidence type="ECO:0000313" key="1">
    <source>
        <dbReference type="EMBL" id="GBC59777.1"/>
    </source>
</evidence>
<dbReference type="RefSeq" id="WP_166404858.1">
    <property type="nucleotide sequence ID" value="NZ_BEXT01000001.1"/>
</dbReference>
<comment type="caution">
    <text evidence="1">The sequence shown here is derived from an EMBL/GenBank/DDBJ whole genome shotgun (WGS) entry which is preliminary data.</text>
</comment>
<sequence>MSDHYLYENFCAESGMFDQSFTEYLNEKRKDDWKVKTCSYCHDKKNGKTWAGCIFKR</sequence>
<dbReference type="EMBL" id="BEXT01000001">
    <property type="protein sequence ID" value="GBC59777.1"/>
    <property type="molecule type" value="Genomic_DNA"/>
</dbReference>
<reference evidence="2" key="1">
    <citation type="submission" date="2017-11" db="EMBL/GenBank/DDBJ databases">
        <authorList>
            <person name="Watanabe M."/>
            <person name="Kojima H."/>
        </authorList>
    </citation>
    <scope>NUCLEOTIDE SEQUENCE [LARGE SCALE GENOMIC DNA]</scope>
    <source>
        <strain evidence="2">Tokyo 01</strain>
    </source>
</reference>
<evidence type="ECO:0000313" key="2">
    <source>
        <dbReference type="Proteomes" id="UP000288096"/>
    </source>
</evidence>
<gene>
    <name evidence="1" type="ORF">DENIS_0718</name>
</gene>